<dbReference type="GO" id="GO:0016740">
    <property type="term" value="F:transferase activity"/>
    <property type="evidence" value="ECO:0007669"/>
    <property type="project" value="UniProtKB-KW"/>
</dbReference>
<comment type="caution">
    <text evidence="4">The sequence shown here is derived from an EMBL/GenBank/DDBJ whole genome shotgun (WGS) entry which is preliminary data.</text>
</comment>
<feature type="transmembrane region" description="Helical" evidence="3">
    <location>
        <begin position="49"/>
        <end position="69"/>
    </location>
</feature>
<feature type="transmembrane region" description="Helical" evidence="3">
    <location>
        <begin position="200"/>
        <end position="218"/>
    </location>
</feature>
<keyword evidence="1 2" id="KW-0808">Transferase</keyword>
<organism evidence="4 5">
    <name type="scientific">Fodinicurvata halophila</name>
    <dbReference type="NCBI Taxonomy" id="1419723"/>
    <lineage>
        <taxon>Bacteria</taxon>
        <taxon>Pseudomonadati</taxon>
        <taxon>Pseudomonadota</taxon>
        <taxon>Alphaproteobacteria</taxon>
        <taxon>Rhodospirillales</taxon>
        <taxon>Rhodovibrionaceae</taxon>
        <taxon>Fodinicurvata</taxon>
    </lineage>
</organism>
<protein>
    <submittedName>
        <fullName evidence="4">CDP-alcohol phosphatidyltransferase family protein</fullName>
        <ecNumber evidence="4">2.7.8.-</ecNumber>
    </submittedName>
</protein>
<gene>
    <name evidence="4" type="ORF">ACFOW6_05140</name>
</gene>
<dbReference type="RefSeq" id="WP_382421267.1">
    <property type="nucleotide sequence ID" value="NZ_JBHSCW010000003.1"/>
</dbReference>
<feature type="transmembrane region" description="Helical" evidence="3">
    <location>
        <begin position="149"/>
        <end position="179"/>
    </location>
</feature>
<dbReference type="InterPro" id="IPR048254">
    <property type="entry name" value="CDP_ALCOHOL_P_TRANSF_CS"/>
</dbReference>
<proteinExistence type="inferred from homology"/>
<dbReference type="EMBL" id="JBHSCW010000003">
    <property type="protein sequence ID" value="MFC4350923.1"/>
    <property type="molecule type" value="Genomic_DNA"/>
</dbReference>
<dbReference type="Pfam" id="PF01066">
    <property type="entry name" value="CDP-OH_P_transf"/>
    <property type="match status" value="1"/>
</dbReference>
<feature type="transmembrane region" description="Helical" evidence="3">
    <location>
        <begin position="22"/>
        <end position="40"/>
    </location>
</feature>
<reference evidence="5" key="1">
    <citation type="journal article" date="2019" name="Int. J. Syst. Evol. Microbiol.">
        <title>The Global Catalogue of Microorganisms (GCM) 10K type strain sequencing project: providing services to taxonomists for standard genome sequencing and annotation.</title>
        <authorList>
            <consortium name="The Broad Institute Genomics Platform"/>
            <consortium name="The Broad Institute Genome Sequencing Center for Infectious Disease"/>
            <person name="Wu L."/>
            <person name="Ma J."/>
        </authorList>
    </citation>
    <scope>NUCLEOTIDE SEQUENCE [LARGE SCALE GENOMIC DNA]</scope>
    <source>
        <strain evidence="5">CECT 8472</strain>
    </source>
</reference>
<name>A0ABV8UKB7_9PROT</name>
<evidence type="ECO:0000256" key="3">
    <source>
        <dbReference type="SAM" id="Phobius"/>
    </source>
</evidence>
<keyword evidence="3" id="KW-1133">Transmembrane helix</keyword>
<accession>A0ABV8UKB7</accession>
<keyword evidence="3" id="KW-0472">Membrane</keyword>
<evidence type="ECO:0000313" key="4">
    <source>
        <dbReference type="EMBL" id="MFC4350923.1"/>
    </source>
</evidence>
<dbReference type="InterPro" id="IPR000462">
    <property type="entry name" value="CDP-OH_P_trans"/>
</dbReference>
<dbReference type="Proteomes" id="UP001595799">
    <property type="component" value="Unassembled WGS sequence"/>
</dbReference>
<comment type="similarity">
    <text evidence="2">Belongs to the CDP-alcohol phosphatidyltransferase class-I family.</text>
</comment>
<evidence type="ECO:0000256" key="2">
    <source>
        <dbReference type="RuleBase" id="RU003750"/>
    </source>
</evidence>
<dbReference type="PROSITE" id="PS00379">
    <property type="entry name" value="CDP_ALCOHOL_P_TRANSF"/>
    <property type="match status" value="1"/>
</dbReference>
<dbReference type="InterPro" id="IPR043130">
    <property type="entry name" value="CDP-OH_PTrfase_TM_dom"/>
</dbReference>
<feature type="transmembrane region" description="Helical" evidence="3">
    <location>
        <begin position="81"/>
        <end position="100"/>
    </location>
</feature>
<sequence length="255" mass="27426">MAHFDNSVWRQDKDLRELRHNSLPWLVGGIGVLLAGYGLLQHSAGTSPAVLVLSLLLYAGMACGIWVGLTAHLPHRYFGPANGITLLRAVLVCLLAGFVGQSAPQQLAWLPLGAALVILLLDGVDGWLARRTGYASAFGARFDMETDSLLVLVLCATALLMGKAGPWILLAGGLRYLFLAGKALLPWMKGDLPDSFRRKTLYVASTTGVIVILAPTIIAPFSFVIAAIAVICLSASFAIDVVWLYRNAEQERTSR</sequence>
<feature type="transmembrane region" description="Helical" evidence="3">
    <location>
        <begin position="107"/>
        <end position="129"/>
    </location>
</feature>
<dbReference type="EC" id="2.7.8.-" evidence="4"/>
<keyword evidence="3" id="KW-0812">Transmembrane</keyword>
<keyword evidence="5" id="KW-1185">Reference proteome</keyword>
<feature type="transmembrane region" description="Helical" evidence="3">
    <location>
        <begin position="224"/>
        <end position="245"/>
    </location>
</feature>
<evidence type="ECO:0000313" key="5">
    <source>
        <dbReference type="Proteomes" id="UP001595799"/>
    </source>
</evidence>
<dbReference type="Gene3D" id="1.20.120.1760">
    <property type="match status" value="1"/>
</dbReference>
<evidence type="ECO:0000256" key="1">
    <source>
        <dbReference type="ARBA" id="ARBA00022679"/>
    </source>
</evidence>